<proteinExistence type="predicted"/>
<organism evidence="1 2">
    <name type="scientific">Catharanthus roseus</name>
    <name type="common">Madagascar periwinkle</name>
    <name type="synonym">Vinca rosea</name>
    <dbReference type="NCBI Taxonomy" id="4058"/>
    <lineage>
        <taxon>Eukaryota</taxon>
        <taxon>Viridiplantae</taxon>
        <taxon>Streptophyta</taxon>
        <taxon>Embryophyta</taxon>
        <taxon>Tracheophyta</taxon>
        <taxon>Spermatophyta</taxon>
        <taxon>Magnoliopsida</taxon>
        <taxon>eudicotyledons</taxon>
        <taxon>Gunneridae</taxon>
        <taxon>Pentapetalae</taxon>
        <taxon>asterids</taxon>
        <taxon>lamiids</taxon>
        <taxon>Gentianales</taxon>
        <taxon>Apocynaceae</taxon>
        <taxon>Rauvolfioideae</taxon>
        <taxon>Vinceae</taxon>
        <taxon>Catharanthinae</taxon>
        <taxon>Catharanthus</taxon>
    </lineage>
</organism>
<reference evidence="2" key="1">
    <citation type="journal article" date="2023" name="Nat. Plants">
        <title>Single-cell RNA sequencing provides a high-resolution roadmap for understanding the multicellular compartmentation of specialized metabolism.</title>
        <authorList>
            <person name="Sun S."/>
            <person name="Shen X."/>
            <person name="Li Y."/>
            <person name="Li Y."/>
            <person name="Wang S."/>
            <person name="Li R."/>
            <person name="Zhang H."/>
            <person name="Shen G."/>
            <person name="Guo B."/>
            <person name="Wei J."/>
            <person name="Xu J."/>
            <person name="St-Pierre B."/>
            <person name="Chen S."/>
            <person name="Sun C."/>
        </authorList>
    </citation>
    <scope>NUCLEOTIDE SEQUENCE [LARGE SCALE GENOMIC DNA]</scope>
</reference>
<name>A0ACC0BFL9_CATRO</name>
<sequence length="147" mass="16486">MNGARRHTRRNGRRHSRIGCRGIVVRGLARTPMGLGLSLSRGRRWERPLNSRNCMSYCISRRDKLKANVECLLIETGSPIITNEQLMFEDAEGSNKGHVYGFVSQSAVVTEECWGVTNSSMSSVPSVSSAVGHEACIERERRLWGYM</sequence>
<dbReference type="EMBL" id="CM044703">
    <property type="protein sequence ID" value="KAI5671417.1"/>
    <property type="molecule type" value="Genomic_DNA"/>
</dbReference>
<evidence type="ECO:0000313" key="2">
    <source>
        <dbReference type="Proteomes" id="UP001060085"/>
    </source>
</evidence>
<gene>
    <name evidence="1" type="ORF">M9H77_11781</name>
</gene>
<keyword evidence="2" id="KW-1185">Reference proteome</keyword>
<evidence type="ECO:0000313" key="1">
    <source>
        <dbReference type="EMBL" id="KAI5671417.1"/>
    </source>
</evidence>
<protein>
    <submittedName>
        <fullName evidence="1">Uncharacterized protein</fullName>
    </submittedName>
</protein>
<comment type="caution">
    <text evidence="1">The sequence shown here is derived from an EMBL/GenBank/DDBJ whole genome shotgun (WGS) entry which is preliminary data.</text>
</comment>
<accession>A0ACC0BFL9</accession>
<dbReference type="Proteomes" id="UP001060085">
    <property type="component" value="Linkage Group LG03"/>
</dbReference>